<reference evidence="1 2" key="1">
    <citation type="journal article" date="2019" name="Sci. Rep.">
        <title>Orb-weaving spider Araneus ventricosus genome elucidates the spidroin gene catalogue.</title>
        <authorList>
            <person name="Kono N."/>
            <person name="Nakamura H."/>
            <person name="Ohtoshi R."/>
            <person name="Moran D.A.P."/>
            <person name="Shinohara A."/>
            <person name="Yoshida Y."/>
            <person name="Fujiwara M."/>
            <person name="Mori M."/>
            <person name="Tomita M."/>
            <person name="Arakawa K."/>
        </authorList>
    </citation>
    <scope>NUCLEOTIDE SEQUENCE [LARGE SCALE GENOMIC DNA]</scope>
</reference>
<dbReference type="AlphaFoldDB" id="A0A4Y2BKC0"/>
<name>A0A4Y2BKC0_ARAVE</name>
<evidence type="ECO:0000313" key="2">
    <source>
        <dbReference type="Proteomes" id="UP000499080"/>
    </source>
</evidence>
<dbReference type="Proteomes" id="UP000499080">
    <property type="component" value="Unassembled WGS sequence"/>
</dbReference>
<organism evidence="1 2">
    <name type="scientific">Araneus ventricosus</name>
    <name type="common">Orbweaver spider</name>
    <name type="synonym">Epeira ventricosa</name>
    <dbReference type="NCBI Taxonomy" id="182803"/>
    <lineage>
        <taxon>Eukaryota</taxon>
        <taxon>Metazoa</taxon>
        <taxon>Ecdysozoa</taxon>
        <taxon>Arthropoda</taxon>
        <taxon>Chelicerata</taxon>
        <taxon>Arachnida</taxon>
        <taxon>Araneae</taxon>
        <taxon>Araneomorphae</taxon>
        <taxon>Entelegynae</taxon>
        <taxon>Araneoidea</taxon>
        <taxon>Araneidae</taxon>
        <taxon>Araneus</taxon>
    </lineage>
</organism>
<accession>A0A4Y2BKC0</accession>
<dbReference type="EMBL" id="BGPR01000082">
    <property type="protein sequence ID" value="GBL91815.1"/>
    <property type="molecule type" value="Genomic_DNA"/>
</dbReference>
<proteinExistence type="predicted"/>
<evidence type="ECO:0000313" key="1">
    <source>
        <dbReference type="EMBL" id="GBL91815.1"/>
    </source>
</evidence>
<comment type="caution">
    <text evidence="1">The sequence shown here is derived from an EMBL/GenBank/DDBJ whole genome shotgun (WGS) entry which is preliminary data.</text>
</comment>
<keyword evidence="2" id="KW-1185">Reference proteome</keyword>
<gene>
    <name evidence="1" type="ORF">AVEN_172740_1</name>
</gene>
<protein>
    <submittedName>
        <fullName evidence="1">Uncharacterized protein</fullName>
    </submittedName>
</protein>
<sequence>MTNNLVSQLESLLRHYYISTCLEVLELLVLLSLHKKHSGTFRKIGLDKRWKLEVDLTFPGTSSSIKDGPSWVGGLRKRESSEKTPATNNHLPLCNILLSCK</sequence>